<name>A0A1X9LJU9_9MICO</name>
<dbReference type="Proteomes" id="UP000192775">
    <property type="component" value="Chromosome"/>
</dbReference>
<dbReference type="EMBL" id="CP020715">
    <property type="protein sequence ID" value="ARJ05485.1"/>
    <property type="molecule type" value="Genomic_DNA"/>
</dbReference>
<accession>A0A1X9LJU9</accession>
<reference evidence="1 2" key="1">
    <citation type="submission" date="2017-04" db="EMBL/GenBank/DDBJ databases">
        <authorList>
            <person name="Afonso C.L."/>
            <person name="Miller P.J."/>
            <person name="Scott M.A."/>
            <person name="Spackman E."/>
            <person name="Goraichik I."/>
            <person name="Dimitrov K.M."/>
            <person name="Suarez D.L."/>
            <person name="Swayne D.E."/>
        </authorList>
    </citation>
    <scope>NUCLEOTIDE SEQUENCE [LARGE SCALE GENOMIC DNA]</scope>
    <source>
        <strain evidence="2">XA(T)</strain>
    </source>
</reference>
<proteinExistence type="predicted"/>
<evidence type="ECO:0000313" key="2">
    <source>
        <dbReference type="Proteomes" id="UP000192775"/>
    </source>
</evidence>
<dbReference type="STRING" id="1619308.B5808_09805"/>
<protein>
    <submittedName>
        <fullName evidence="1">Uncharacterized protein</fullName>
    </submittedName>
</protein>
<keyword evidence="2" id="KW-1185">Reference proteome</keyword>
<sequence length="108" mass="12544">MHALPGARRSLRSLSVISVSLHMIIFIACVDRLRATFPLRGRRGERLEVAGSRYVASTIWSRLRRLPAPLSRDDELPRWRLTRLAGGFVDGCLWRFARRPQYARERSR</sequence>
<evidence type="ECO:0000313" key="1">
    <source>
        <dbReference type="EMBL" id="ARJ05485.1"/>
    </source>
</evidence>
<dbReference type="KEGG" id="cphy:B5808_09805"/>
<dbReference type="AlphaFoldDB" id="A0A1X9LJU9"/>
<organism evidence="1 2">
    <name type="scientific">Cnuibacter physcomitrellae</name>
    <dbReference type="NCBI Taxonomy" id="1619308"/>
    <lineage>
        <taxon>Bacteria</taxon>
        <taxon>Bacillati</taxon>
        <taxon>Actinomycetota</taxon>
        <taxon>Actinomycetes</taxon>
        <taxon>Micrococcales</taxon>
        <taxon>Microbacteriaceae</taxon>
        <taxon>Cnuibacter</taxon>
    </lineage>
</organism>
<gene>
    <name evidence="1" type="ORF">B5808_09805</name>
</gene>